<accession>A0A931CHR9</accession>
<dbReference type="AlphaFoldDB" id="A0A931CHR9"/>
<evidence type="ECO:0000256" key="1">
    <source>
        <dbReference type="ARBA" id="ARBA00009589"/>
    </source>
</evidence>
<feature type="active site" description="Proton donor" evidence="2">
    <location>
        <position position="15"/>
    </location>
</feature>
<dbReference type="PANTHER" id="PTHR16504">
    <property type="entry name" value="5'(3')-DEOXYRIBONUCLEOTIDASE"/>
    <property type="match status" value="1"/>
</dbReference>
<sequence>MKENPDKPIALIDMDGTWLQWGVRLNEILLRLDPSFPIVDDDKRTGWDDLAGPGANPEVLKAAMNHPDLYTGLDPVPYAVEAILEMADEGWNVFHCSTPTWTNPGCVAGKLAAVDQYFGPEWADRLILTYDKTVVRGDVLADDKGVITGAAVPTWKHLIHDQSHNRSVTGTPRMTDWREWRGHVYPMLGAVSV</sequence>
<dbReference type="Gene3D" id="1.10.40.40">
    <property type="entry name" value="Deoxyribonucleotidase, domain 2"/>
    <property type="match status" value="1"/>
</dbReference>
<dbReference type="EMBL" id="JADNYM010000005">
    <property type="protein sequence ID" value="MBG0738817.1"/>
    <property type="molecule type" value="Genomic_DNA"/>
</dbReference>
<evidence type="ECO:0000313" key="4">
    <source>
        <dbReference type="Proteomes" id="UP000655366"/>
    </source>
</evidence>
<dbReference type="InterPro" id="IPR036412">
    <property type="entry name" value="HAD-like_sf"/>
</dbReference>
<gene>
    <name evidence="3" type="ORF">IV500_05205</name>
</gene>
<dbReference type="Pfam" id="PF06941">
    <property type="entry name" value="NT5C"/>
    <property type="match status" value="1"/>
</dbReference>
<protein>
    <submittedName>
        <fullName evidence="3">Uncharacterized protein</fullName>
    </submittedName>
</protein>
<dbReference type="PANTHER" id="PTHR16504:SF4">
    <property type="entry name" value="5'(3')-DEOXYRIBONUCLEOTIDASE"/>
    <property type="match status" value="1"/>
</dbReference>
<dbReference type="SFLD" id="SFLDG01126">
    <property type="entry name" value="C1.2:_Nucleotidase_Like"/>
    <property type="match status" value="1"/>
</dbReference>
<dbReference type="Proteomes" id="UP000655366">
    <property type="component" value="Unassembled WGS sequence"/>
</dbReference>
<dbReference type="SUPFAM" id="SSF56784">
    <property type="entry name" value="HAD-like"/>
    <property type="match status" value="1"/>
</dbReference>
<evidence type="ECO:0000256" key="2">
    <source>
        <dbReference type="PIRSR" id="PIRSR610708-1"/>
    </source>
</evidence>
<comment type="caution">
    <text evidence="3">The sequence shown here is derived from an EMBL/GenBank/DDBJ whole genome shotgun (WGS) entry which is preliminary data.</text>
</comment>
<dbReference type="Gene3D" id="3.40.50.1000">
    <property type="entry name" value="HAD superfamily/HAD-like"/>
    <property type="match status" value="1"/>
</dbReference>
<evidence type="ECO:0000313" key="3">
    <source>
        <dbReference type="EMBL" id="MBG0738817.1"/>
    </source>
</evidence>
<dbReference type="InterPro" id="IPR023214">
    <property type="entry name" value="HAD_sf"/>
</dbReference>
<dbReference type="InterPro" id="IPR010708">
    <property type="entry name" value="5'(3')-deoxyribonucleotidase"/>
</dbReference>
<dbReference type="SFLD" id="SFLDG01145">
    <property type="entry name" value="C1.2.1"/>
    <property type="match status" value="1"/>
</dbReference>
<proteinExistence type="inferred from homology"/>
<keyword evidence="4" id="KW-1185">Reference proteome</keyword>
<dbReference type="RefSeq" id="WP_196395751.1">
    <property type="nucleotide sequence ID" value="NZ_JADNYM010000005.1"/>
</dbReference>
<feature type="active site" description="Nucleophile" evidence="2">
    <location>
        <position position="13"/>
    </location>
</feature>
<dbReference type="GO" id="GO:0009223">
    <property type="term" value="P:pyrimidine deoxyribonucleotide catabolic process"/>
    <property type="evidence" value="ECO:0007669"/>
    <property type="project" value="TreeGrafter"/>
</dbReference>
<reference evidence="3 4" key="1">
    <citation type="submission" date="2020-11" db="EMBL/GenBank/DDBJ databases">
        <title>Arthrobacter antarcticus sp. nov., isolated from Antarctic Soil.</title>
        <authorList>
            <person name="Li J."/>
        </authorList>
    </citation>
    <scope>NUCLEOTIDE SEQUENCE [LARGE SCALE GENOMIC DNA]</scope>
    <source>
        <strain evidence="3 4">Z1-20</strain>
    </source>
</reference>
<dbReference type="SFLD" id="SFLDS00003">
    <property type="entry name" value="Haloacid_Dehalogenase"/>
    <property type="match status" value="1"/>
</dbReference>
<organism evidence="3 4">
    <name type="scientific">Arthrobacter terrae</name>
    <dbReference type="NCBI Taxonomy" id="2935737"/>
    <lineage>
        <taxon>Bacteria</taxon>
        <taxon>Bacillati</taxon>
        <taxon>Actinomycetota</taxon>
        <taxon>Actinomycetes</taxon>
        <taxon>Micrococcales</taxon>
        <taxon>Micrococcaceae</taxon>
        <taxon>Arthrobacter</taxon>
    </lineage>
</organism>
<dbReference type="GO" id="GO:0008253">
    <property type="term" value="F:5'-nucleotidase activity"/>
    <property type="evidence" value="ECO:0007669"/>
    <property type="project" value="InterPro"/>
</dbReference>
<name>A0A931CHR9_9MICC</name>
<comment type="similarity">
    <text evidence="1">Belongs to the 5'(3')-deoxyribonucleotidase family.</text>
</comment>